<dbReference type="AlphaFoldDB" id="A0A5C6BKP4"/>
<dbReference type="EMBL" id="SJPP01000001">
    <property type="protein sequence ID" value="TWU12091.1"/>
    <property type="molecule type" value="Genomic_DNA"/>
</dbReference>
<evidence type="ECO:0000313" key="2">
    <source>
        <dbReference type="Proteomes" id="UP000320735"/>
    </source>
</evidence>
<keyword evidence="2" id="KW-1185">Reference proteome</keyword>
<comment type="caution">
    <text evidence="1">The sequence shown here is derived from an EMBL/GenBank/DDBJ whole genome shotgun (WGS) entry which is preliminary data.</text>
</comment>
<evidence type="ECO:0000313" key="1">
    <source>
        <dbReference type="EMBL" id="TWU12091.1"/>
    </source>
</evidence>
<organism evidence="1 2">
    <name type="scientific">Symmachiella macrocystis</name>
    <dbReference type="NCBI Taxonomy" id="2527985"/>
    <lineage>
        <taxon>Bacteria</taxon>
        <taxon>Pseudomonadati</taxon>
        <taxon>Planctomycetota</taxon>
        <taxon>Planctomycetia</taxon>
        <taxon>Planctomycetales</taxon>
        <taxon>Planctomycetaceae</taxon>
        <taxon>Symmachiella</taxon>
    </lineage>
</organism>
<accession>A0A5C6BKP4</accession>
<proteinExistence type="predicted"/>
<gene>
    <name evidence="1" type="ORF">CA54_09090</name>
</gene>
<reference evidence="1 2" key="1">
    <citation type="submission" date="2019-02" db="EMBL/GenBank/DDBJ databases">
        <title>Deep-cultivation of Planctomycetes and their phenomic and genomic characterization uncovers novel biology.</title>
        <authorList>
            <person name="Wiegand S."/>
            <person name="Jogler M."/>
            <person name="Boedeker C."/>
            <person name="Pinto D."/>
            <person name="Vollmers J."/>
            <person name="Rivas-Marin E."/>
            <person name="Kohn T."/>
            <person name="Peeters S.H."/>
            <person name="Heuer A."/>
            <person name="Rast P."/>
            <person name="Oberbeckmann S."/>
            <person name="Bunk B."/>
            <person name="Jeske O."/>
            <person name="Meyerdierks A."/>
            <person name="Storesund J.E."/>
            <person name="Kallscheuer N."/>
            <person name="Luecker S."/>
            <person name="Lage O.M."/>
            <person name="Pohl T."/>
            <person name="Merkel B.J."/>
            <person name="Hornburger P."/>
            <person name="Mueller R.-W."/>
            <person name="Bruemmer F."/>
            <person name="Labrenz M."/>
            <person name="Spormann A.M."/>
            <person name="Op Den Camp H."/>
            <person name="Overmann J."/>
            <person name="Amann R."/>
            <person name="Jetten M.S.M."/>
            <person name="Mascher T."/>
            <person name="Medema M.H."/>
            <person name="Devos D.P."/>
            <person name="Kaster A.-K."/>
            <person name="Ovreas L."/>
            <person name="Rohde M."/>
            <person name="Galperin M.Y."/>
            <person name="Jogler C."/>
        </authorList>
    </citation>
    <scope>NUCLEOTIDE SEQUENCE [LARGE SCALE GENOMIC DNA]</scope>
    <source>
        <strain evidence="1 2">CA54</strain>
    </source>
</reference>
<dbReference type="Proteomes" id="UP000320735">
    <property type="component" value="Unassembled WGS sequence"/>
</dbReference>
<name>A0A5C6BKP4_9PLAN</name>
<protein>
    <submittedName>
        <fullName evidence="1">Uncharacterized protein</fullName>
    </submittedName>
</protein>
<sequence length="44" mass="4906">MQSPNDKKWYATLAQTDSGPSSPYALIPRFDLESKSVMRATCVN</sequence>